<dbReference type="GO" id="GO:0005524">
    <property type="term" value="F:ATP binding"/>
    <property type="evidence" value="ECO:0007669"/>
    <property type="project" value="UniProtKB-KW"/>
</dbReference>
<dbReference type="Proteomes" id="UP000679129">
    <property type="component" value="Chromosome"/>
</dbReference>
<evidence type="ECO:0008006" key="9">
    <source>
        <dbReference type="Google" id="ProtNLM"/>
    </source>
</evidence>
<keyword evidence="4 6" id="KW-0648">Protein biosynthesis</keyword>
<evidence type="ECO:0000256" key="5">
    <source>
        <dbReference type="ARBA" id="ARBA00023146"/>
    </source>
</evidence>
<evidence type="ECO:0000313" key="8">
    <source>
        <dbReference type="Proteomes" id="UP000679129"/>
    </source>
</evidence>
<dbReference type="GO" id="GO:0006436">
    <property type="term" value="P:tryptophanyl-tRNA aminoacylation"/>
    <property type="evidence" value="ECO:0007669"/>
    <property type="project" value="TreeGrafter"/>
</dbReference>
<reference evidence="7" key="1">
    <citation type="submission" date="2021-06" db="EMBL/GenBank/DDBJ databases">
        <title>An adapted protocol for Saccharibacteria cultivation: two new species join this phylum of Candidate Phyla Radiations.</title>
        <authorList>
            <person name="Ibrahim A."/>
            <person name="Maatouk M."/>
            <person name="Zgheib R."/>
            <person name="Haddad G."/>
            <person name="Bou Khalil J."/>
            <person name="Raoult D."/>
            <person name="Bittar F."/>
        </authorList>
    </citation>
    <scope>NUCLEOTIDE SEQUENCE</scope>
    <source>
        <strain evidence="7">IHU1</strain>
    </source>
</reference>
<dbReference type="AlphaFoldDB" id="A0A8F1SC79"/>
<evidence type="ECO:0000256" key="6">
    <source>
        <dbReference type="RuleBase" id="RU363036"/>
    </source>
</evidence>
<dbReference type="GO" id="GO:0004830">
    <property type="term" value="F:tryptophan-tRNA ligase activity"/>
    <property type="evidence" value="ECO:0007669"/>
    <property type="project" value="TreeGrafter"/>
</dbReference>
<dbReference type="PANTHER" id="PTHR43766">
    <property type="entry name" value="TRYPTOPHAN--TRNA LIGASE, MITOCHONDRIAL"/>
    <property type="match status" value="1"/>
</dbReference>
<evidence type="ECO:0000256" key="4">
    <source>
        <dbReference type="ARBA" id="ARBA00022917"/>
    </source>
</evidence>
<keyword evidence="8" id="KW-1185">Reference proteome</keyword>
<accession>A0A8F1SC79</accession>
<evidence type="ECO:0000256" key="3">
    <source>
        <dbReference type="ARBA" id="ARBA00022840"/>
    </source>
</evidence>
<evidence type="ECO:0000256" key="2">
    <source>
        <dbReference type="ARBA" id="ARBA00022741"/>
    </source>
</evidence>
<dbReference type="Gene3D" id="3.40.50.620">
    <property type="entry name" value="HUPs"/>
    <property type="match status" value="1"/>
</dbReference>
<dbReference type="InterPro" id="IPR014729">
    <property type="entry name" value="Rossmann-like_a/b/a_fold"/>
</dbReference>
<evidence type="ECO:0000313" key="7">
    <source>
        <dbReference type="EMBL" id="QWQ32711.1"/>
    </source>
</evidence>
<gene>
    <name evidence="7" type="ORF">KOY48_02725</name>
</gene>
<dbReference type="Pfam" id="PF00579">
    <property type="entry name" value="tRNA-synt_1b"/>
    <property type="match status" value="1"/>
</dbReference>
<keyword evidence="3 6" id="KW-0067">ATP-binding</keyword>
<sequence length="118" mass="13095">MKPSKPVILTGVRANNDIHIGNYFGAILSIVDMAKRRSADYDINLFIPDLHSFTTPIDHSKLYDSILNNARIYTAAGLPLDNSSIHFVPPKPHSGAQRTGVDSGLLHWIWRDESNDAV</sequence>
<name>A0A8F1SC79_9BACT</name>
<dbReference type="InterPro" id="IPR002305">
    <property type="entry name" value="aa-tRNA-synth_Ic"/>
</dbReference>
<protein>
    <recommendedName>
        <fullName evidence="9">Tryptophan--tRNA ligase</fullName>
    </recommendedName>
</protein>
<keyword evidence="2 6" id="KW-0547">Nucleotide-binding</keyword>
<proteinExistence type="inferred from homology"/>
<dbReference type="InterPro" id="IPR050203">
    <property type="entry name" value="Trp-tRNA_synthetase"/>
</dbReference>
<organism evidence="7 8">
    <name type="scientific">Candidatus Minimicrobia naudis</name>
    <dbReference type="NCBI Taxonomy" id="2841263"/>
    <lineage>
        <taxon>Bacteria</taxon>
        <taxon>Candidatus Saccharimonadota</taxon>
        <taxon>Candidatus Saccharimonadota incertae sedis</taxon>
        <taxon>Candidatus Minimicrobia</taxon>
    </lineage>
</organism>
<dbReference type="PANTHER" id="PTHR43766:SF1">
    <property type="entry name" value="TRYPTOPHAN--TRNA LIGASE, MITOCHONDRIAL"/>
    <property type="match status" value="1"/>
</dbReference>
<dbReference type="EMBL" id="CP076460">
    <property type="protein sequence ID" value="QWQ32711.1"/>
    <property type="molecule type" value="Genomic_DNA"/>
</dbReference>
<evidence type="ECO:0000256" key="1">
    <source>
        <dbReference type="ARBA" id="ARBA00022598"/>
    </source>
</evidence>
<keyword evidence="1 6" id="KW-0436">Ligase</keyword>
<dbReference type="KEGG" id="mnd:KOY48_02725"/>
<keyword evidence="5 6" id="KW-0030">Aminoacyl-tRNA synthetase</keyword>
<comment type="similarity">
    <text evidence="6">Belongs to the class-I aminoacyl-tRNA synthetase family.</text>
</comment>
<dbReference type="SUPFAM" id="SSF52374">
    <property type="entry name" value="Nucleotidylyl transferase"/>
    <property type="match status" value="1"/>
</dbReference>